<dbReference type="SUPFAM" id="SSF56112">
    <property type="entry name" value="Protein kinase-like (PK-like)"/>
    <property type="match status" value="1"/>
</dbReference>
<feature type="domain" description="Tyrosine-protein kinase catalytic" evidence="1">
    <location>
        <begin position="18"/>
        <end position="249"/>
    </location>
</feature>
<proteinExistence type="predicted"/>
<dbReference type="SMART" id="SM00219">
    <property type="entry name" value="TyrKc"/>
    <property type="match status" value="1"/>
</dbReference>
<comment type="caution">
    <text evidence="2">The sequence shown here is derived from an EMBL/GenBank/DDBJ whole genome shotgun (WGS) entry which is preliminary data.</text>
</comment>
<sequence length="315" mass="35981">MALWRWVAPYDMPACDCLSLGRAPSQGIVYAINESIVAKLPVQYSMPDLMDEDVQDRLESTFQSLDLFEKEARLYDLFTQKPHPHIARRLYAKSRTILFIQRLLPLKDSLKRADQATRHRWVIELCSAVAHLETLGYIHGDLAPRNIGIDGDSLKLFDFGTAMYTTDDGFDVMKSEEYSALATCIHFILSGVDPFGGVGSMKELRQLQKKIAEGRGEVHPDAQVLENIIQDCWTGRNRAMTFETLYQKIRKLLGLEEVGRGLDMAHQGALEAERDCVDWLRQASTNPQWKSEAEYRLAWSNLLKDCQTWFTQIGY</sequence>
<evidence type="ECO:0000259" key="1">
    <source>
        <dbReference type="SMART" id="SM00219"/>
    </source>
</evidence>
<dbReference type="Gene3D" id="1.10.510.10">
    <property type="entry name" value="Transferase(Phosphotransferase) domain 1"/>
    <property type="match status" value="1"/>
</dbReference>
<evidence type="ECO:0000313" key="2">
    <source>
        <dbReference type="EMBL" id="KAL1639005.1"/>
    </source>
</evidence>
<dbReference type="InterPro" id="IPR011009">
    <property type="entry name" value="Kinase-like_dom_sf"/>
</dbReference>
<dbReference type="InterPro" id="IPR020635">
    <property type="entry name" value="Tyr_kinase_cat_dom"/>
</dbReference>
<gene>
    <name evidence="2" type="ORF">SLS58_008333</name>
</gene>
<accession>A0ABR3THL1</accession>
<dbReference type="Pfam" id="PF07714">
    <property type="entry name" value="PK_Tyr_Ser-Thr"/>
    <property type="match status" value="1"/>
</dbReference>
<reference evidence="2 3" key="1">
    <citation type="journal article" date="2023" name="Plant Dis.">
        <title>First Report of Diplodia intermedia Causing Canker and Dieback Diseases on Apple Trees in Canada.</title>
        <authorList>
            <person name="Ellouze W."/>
            <person name="Ilyukhin E."/>
            <person name="Sulman M."/>
            <person name="Ali S."/>
        </authorList>
    </citation>
    <scope>NUCLEOTIDE SEQUENCE [LARGE SCALE GENOMIC DNA]</scope>
    <source>
        <strain evidence="2 3">M45-28</strain>
    </source>
</reference>
<dbReference type="EMBL" id="JAKEKT020000070">
    <property type="protein sequence ID" value="KAL1639005.1"/>
    <property type="molecule type" value="Genomic_DNA"/>
</dbReference>
<name>A0ABR3THL1_9PEZI</name>
<keyword evidence="3" id="KW-1185">Reference proteome</keyword>
<dbReference type="Proteomes" id="UP001521184">
    <property type="component" value="Unassembled WGS sequence"/>
</dbReference>
<protein>
    <recommendedName>
        <fullName evidence="1">Tyrosine-protein kinase catalytic domain-containing protein</fullName>
    </recommendedName>
</protein>
<evidence type="ECO:0000313" key="3">
    <source>
        <dbReference type="Proteomes" id="UP001521184"/>
    </source>
</evidence>
<organism evidence="2 3">
    <name type="scientific">Diplodia intermedia</name>
    <dbReference type="NCBI Taxonomy" id="856260"/>
    <lineage>
        <taxon>Eukaryota</taxon>
        <taxon>Fungi</taxon>
        <taxon>Dikarya</taxon>
        <taxon>Ascomycota</taxon>
        <taxon>Pezizomycotina</taxon>
        <taxon>Dothideomycetes</taxon>
        <taxon>Dothideomycetes incertae sedis</taxon>
        <taxon>Botryosphaeriales</taxon>
        <taxon>Botryosphaeriaceae</taxon>
        <taxon>Diplodia</taxon>
    </lineage>
</organism>
<dbReference type="InterPro" id="IPR001245">
    <property type="entry name" value="Ser-Thr/Tyr_kinase_cat_dom"/>
</dbReference>